<name>A0A1Y0SUP5_9CAUD</name>
<dbReference type="Proteomes" id="UP000224829">
    <property type="component" value="Segment"/>
</dbReference>
<protein>
    <submittedName>
        <fullName evidence="1">Uncharacterized protein</fullName>
    </submittedName>
</protein>
<organism evidence="1 2">
    <name type="scientific">Pseudomonas phage Noxifer</name>
    <dbReference type="NCBI Taxonomy" id="2006684"/>
    <lineage>
        <taxon>Viruses</taxon>
        <taxon>Duplodnaviria</taxon>
        <taxon>Heunggongvirae</taxon>
        <taxon>Uroviricota</taxon>
        <taxon>Caudoviricetes</taxon>
        <taxon>Chimalliviridae</taxon>
        <taxon>Noxifervirus</taxon>
        <taxon>Noxifervirus noxifer</taxon>
    </lineage>
</organism>
<evidence type="ECO:0000313" key="1">
    <source>
        <dbReference type="EMBL" id="ARV77241.1"/>
    </source>
</evidence>
<dbReference type="EMBL" id="MF063068">
    <property type="protein sequence ID" value="ARV77241.1"/>
    <property type="molecule type" value="Genomic_DNA"/>
</dbReference>
<gene>
    <name evidence="1" type="ORF">NOXIFER_70</name>
</gene>
<sequence length="192" mass="21648">MEINPALLGATNMIHGWPYSDVKGGARGAMFTQSQKQKETAVSQPLVKRFRNDRISFLITQGRLRLESNIQNFYEIIGGGSDPEKLARAKEVFKREEQPDGSVAMIWGDGIERHTAHIGLDSFTIVTSNLETGAETQVTEHMYTHEDLRIGKKFGDYVIDEYTGQIVHRKNRTRDPIKPFALSDLSWAPKSV</sequence>
<reference evidence="1 2" key="1">
    <citation type="submission" date="2017-05" db="EMBL/GenBank/DDBJ databases">
        <authorList>
            <person name="Song R."/>
            <person name="Chenine A.L."/>
            <person name="Ruprecht R.M."/>
        </authorList>
    </citation>
    <scope>NUCLEOTIDE SEQUENCE [LARGE SCALE GENOMIC DNA]</scope>
</reference>
<evidence type="ECO:0000313" key="2">
    <source>
        <dbReference type="Proteomes" id="UP000224829"/>
    </source>
</evidence>
<proteinExistence type="predicted"/>
<keyword evidence="2" id="KW-1185">Reference proteome</keyword>
<accession>A0A1Y0SUP5</accession>